<feature type="transmembrane region" description="Helical" evidence="2">
    <location>
        <begin position="421"/>
        <end position="439"/>
    </location>
</feature>
<feature type="transmembrane region" description="Helical" evidence="2">
    <location>
        <begin position="213"/>
        <end position="236"/>
    </location>
</feature>
<sequence length="569" mass="61041">MSQANDPDTFPDSYPTEVLSPVTPGPIGPAAASWQRLDKRMLLVHPVTELVRYIPVLIATLVAGARSDNPMWSLAVVAVIVAFALTRWFTTTYRITPENVELRTGLLQRKRLSVPRNRVRSVDVQADLLHRALGLAVLSIGTGQHADKKDQFKLDSLDAKLVPDLRLALLAHTGASAESVESRALTPDSTASDAEASRPAAEIAHWQPDWVRYAPLSLTGFAIVAPVVGLAFQYGFAQVFLKSGTVQDVGHRGATVIAGVIALLVVILVVVVSLAACARYLMTWFGLNVHDDGKTLTVRHGLFTTRQTTLDLARLRGATVNEPLLLRLAGAAELEAIMVGTSPRQKILPQAPRAAVDETLAHLLDATPRHSGALAPGIHPAPADSGRKPAWMAEGIATPPPVTVPLVTHGRAALRRRFTRTLGPLAAIAVVLLAISLAGADIPSWVWIVLALAVPIAAALAWDRYRGLGHAVLAAANGHPAWLVTRHGCLDRDRDCLEAPGIIGWTVRQTFFQRRAGVATVVAASAAGKKRYAVIDLPVERAWELIEAVTPGQLGCNREFRSESQTSTS</sequence>
<dbReference type="RefSeq" id="WP_157391440.1">
    <property type="nucleotide sequence ID" value="NZ_WRPP01000007.1"/>
</dbReference>
<dbReference type="InterPro" id="IPR014529">
    <property type="entry name" value="UCP026631"/>
</dbReference>
<dbReference type="InterPro" id="IPR005182">
    <property type="entry name" value="YdbS-like_PH"/>
</dbReference>
<name>A0A7K1V5U0_9NOCA</name>
<feature type="domain" description="YdbS-like PH" evidence="3">
    <location>
        <begin position="284"/>
        <end position="343"/>
    </location>
</feature>
<feature type="region of interest" description="Disordered" evidence="1">
    <location>
        <begin position="1"/>
        <end position="22"/>
    </location>
</feature>
<feature type="region of interest" description="Disordered" evidence="1">
    <location>
        <begin position="181"/>
        <end position="200"/>
    </location>
</feature>
<evidence type="ECO:0000259" key="3">
    <source>
        <dbReference type="Pfam" id="PF03703"/>
    </source>
</evidence>
<dbReference type="PANTHER" id="PTHR34473:SF2">
    <property type="entry name" value="UPF0699 TRANSMEMBRANE PROTEIN YDBT"/>
    <property type="match status" value="1"/>
</dbReference>
<feature type="transmembrane region" description="Helical" evidence="2">
    <location>
        <begin position="71"/>
        <end position="89"/>
    </location>
</feature>
<feature type="domain" description="YdbS-like PH" evidence="3">
    <location>
        <begin position="483"/>
        <end position="546"/>
    </location>
</feature>
<dbReference type="PIRSF" id="PIRSF026631">
    <property type="entry name" value="UCP026631"/>
    <property type="match status" value="1"/>
</dbReference>
<organism evidence="4 5">
    <name type="scientific">Nocardia terrae</name>
    <dbReference type="NCBI Taxonomy" id="2675851"/>
    <lineage>
        <taxon>Bacteria</taxon>
        <taxon>Bacillati</taxon>
        <taxon>Actinomycetota</taxon>
        <taxon>Actinomycetes</taxon>
        <taxon>Mycobacteriales</taxon>
        <taxon>Nocardiaceae</taxon>
        <taxon>Nocardia</taxon>
    </lineage>
</organism>
<evidence type="ECO:0000313" key="4">
    <source>
        <dbReference type="EMBL" id="MVU81852.1"/>
    </source>
</evidence>
<evidence type="ECO:0000256" key="1">
    <source>
        <dbReference type="SAM" id="MobiDB-lite"/>
    </source>
</evidence>
<keyword evidence="5" id="KW-1185">Reference proteome</keyword>
<feature type="transmembrane region" description="Helical" evidence="2">
    <location>
        <begin position="256"/>
        <end position="278"/>
    </location>
</feature>
<dbReference type="AlphaFoldDB" id="A0A7K1V5U0"/>
<dbReference type="Pfam" id="PF03703">
    <property type="entry name" value="bPH_2"/>
    <property type="match status" value="3"/>
</dbReference>
<feature type="transmembrane region" description="Helical" evidence="2">
    <location>
        <begin position="42"/>
        <end position="65"/>
    </location>
</feature>
<dbReference type="EMBL" id="WRPP01000007">
    <property type="protein sequence ID" value="MVU81852.1"/>
    <property type="molecule type" value="Genomic_DNA"/>
</dbReference>
<comment type="caution">
    <text evidence="4">The sequence shown here is derived from an EMBL/GenBank/DDBJ whole genome shotgun (WGS) entry which is preliminary data.</text>
</comment>
<gene>
    <name evidence="4" type="ORF">GPX89_32020</name>
</gene>
<proteinExistence type="predicted"/>
<accession>A0A7K1V5U0</accession>
<dbReference type="Proteomes" id="UP000466794">
    <property type="component" value="Unassembled WGS sequence"/>
</dbReference>
<keyword evidence="2" id="KW-0812">Transmembrane</keyword>
<feature type="transmembrane region" description="Helical" evidence="2">
    <location>
        <begin position="445"/>
        <end position="462"/>
    </location>
</feature>
<evidence type="ECO:0000313" key="5">
    <source>
        <dbReference type="Proteomes" id="UP000466794"/>
    </source>
</evidence>
<keyword evidence="2" id="KW-0472">Membrane</keyword>
<reference evidence="4 5" key="1">
    <citation type="submission" date="2019-12" db="EMBL/GenBank/DDBJ databases">
        <title>Nocardia sp. nov. ET3-3 isolated from soil.</title>
        <authorList>
            <person name="Kanchanasin P."/>
            <person name="Tanasupawat S."/>
            <person name="Yuki M."/>
            <person name="Kudo T."/>
        </authorList>
    </citation>
    <scope>NUCLEOTIDE SEQUENCE [LARGE SCALE GENOMIC DNA]</scope>
    <source>
        <strain evidence="4 5">ET3-3</strain>
    </source>
</reference>
<dbReference type="PANTHER" id="PTHR34473">
    <property type="entry name" value="UPF0699 TRANSMEMBRANE PROTEIN YDBS"/>
    <property type="match status" value="1"/>
</dbReference>
<protein>
    <submittedName>
        <fullName evidence="4">PH domain-containing protein</fullName>
    </submittedName>
</protein>
<keyword evidence="2" id="KW-1133">Transmembrane helix</keyword>
<feature type="domain" description="YdbS-like PH" evidence="3">
    <location>
        <begin position="88"/>
        <end position="159"/>
    </location>
</feature>
<evidence type="ECO:0000256" key="2">
    <source>
        <dbReference type="SAM" id="Phobius"/>
    </source>
</evidence>